<comment type="subcellular location">
    <subcellularLocation>
        <location evidence="1">Membrane</location>
        <topology evidence="1">Single-pass membrane protein</topology>
    </subcellularLocation>
</comment>
<dbReference type="PANTHER" id="PTHR13674:SF2">
    <property type="entry name" value="PROTEIN FAM162A"/>
    <property type="match status" value="1"/>
</dbReference>
<reference evidence="7" key="1">
    <citation type="submission" date="2025-08" db="UniProtKB">
        <authorList>
            <consortium name="Ensembl"/>
        </authorList>
    </citation>
    <scope>IDENTIFICATION</scope>
</reference>
<evidence type="ECO:0000256" key="4">
    <source>
        <dbReference type="ARBA" id="ARBA00022989"/>
    </source>
</evidence>
<accession>A0A3Q3QBH5</accession>
<sequence length="158" mass="18245">MNFLRFRLSIGNFLGQRCRQVTETWKHRGMCTKPQEAKAEIATPSHAPRPAFKLPGYKPSSMDRKFLLWTGRFKTKEQIPEFVSYEMIDGARNKMRVKVCYIMIVATLGTCMLMVTLGKRAAARNETLTSMNLEKKARWREELQKENEAALALSKKVQ</sequence>
<evidence type="ECO:0008006" key="9">
    <source>
        <dbReference type="Google" id="ProtNLM"/>
    </source>
</evidence>
<dbReference type="GO" id="GO:0090200">
    <property type="term" value="P:positive regulation of release of cytochrome c from mitochondria"/>
    <property type="evidence" value="ECO:0007669"/>
    <property type="project" value="TreeGrafter"/>
</dbReference>
<dbReference type="Pfam" id="PF06388">
    <property type="entry name" value="DUF1075"/>
    <property type="match status" value="1"/>
</dbReference>
<organism evidence="7 8">
    <name type="scientific">Monopterus albus</name>
    <name type="common">Swamp eel</name>
    <dbReference type="NCBI Taxonomy" id="43700"/>
    <lineage>
        <taxon>Eukaryota</taxon>
        <taxon>Metazoa</taxon>
        <taxon>Chordata</taxon>
        <taxon>Craniata</taxon>
        <taxon>Vertebrata</taxon>
        <taxon>Euteleostomi</taxon>
        <taxon>Actinopterygii</taxon>
        <taxon>Neopterygii</taxon>
        <taxon>Teleostei</taxon>
        <taxon>Neoteleostei</taxon>
        <taxon>Acanthomorphata</taxon>
        <taxon>Anabantaria</taxon>
        <taxon>Synbranchiformes</taxon>
        <taxon>Synbranchidae</taxon>
        <taxon>Monopterus</taxon>
    </lineage>
</organism>
<name>A0A3Q3QBH5_MONAL</name>
<keyword evidence="8" id="KW-1185">Reference proteome</keyword>
<dbReference type="RefSeq" id="XP_020457973.1">
    <property type="nucleotide sequence ID" value="XM_020602317.1"/>
</dbReference>
<keyword evidence="5 6" id="KW-0472">Membrane</keyword>
<evidence type="ECO:0000256" key="3">
    <source>
        <dbReference type="ARBA" id="ARBA00022692"/>
    </source>
</evidence>
<proteinExistence type="inferred from homology"/>
<dbReference type="Ensembl" id="ENSMALT00000008938.1">
    <property type="protein sequence ID" value="ENSMALP00000008756.1"/>
    <property type="gene ID" value="ENSMALG00000006245.1"/>
</dbReference>
<dbReference type="AlphaFoldDB" id="A0A3Q3QBH5"/>
<dbReference type="GO" id="GO:0005739">
    <property type="term" value="C:mitochondrion"/>
    <property type="evidence" value="ECO:0007669"/>
    <property type="project" value="TreeGrafter"/>
</dbReference>
<dbReference type="GeneID" id="109961482"/>
<keyword evidence="3 6" id="KW-0812">Transmembrane</keyword>
<evidence type="ECO:0000313" key="8">
    <source>
        <dbReference type="Proteomes" id="UP000261600"/>
    </source>
</evidence>
<evidence type="ECO:0000256" key="1">
    <source>
        <dbReference type="ARBA" id="ARBA00004167"/>
    </source>
</evidence>
<evidence type="ECO:0000256" key="2">
    <source>
        <dbReference type="ARBA" id="ARBA00007363"/>
    </source>
</evidence>
<dbReference type="KEGG" id="malb:109961482"/>
<keyword evidence="4 6" id="KW-1133">Transmembrane helix</keyword>
<dbReference type="GO" id="GO:0051402">
    <property type="term" value="P:neuron apoptotic process"/>
    <property type="evidence" value="ECO:0007669"/>
    <property type="project" value="TreeGrafter"/>
</dbReference>
<dbReference type="PANTHER" id="PTHR13674">
    <property type="entry name" value="GROWTH AND TRANSFORMATION-DEPENDENT PROTEIN"/>
    <property type="match status" value="1"/>
</dbReference>
<dbReference type="OrthoDB" id="8193498at2759"/>
<evidence type="ECO:0000256" key="6">
    <source>
        <dbReference type="SAM" id="Phobius"/>
    </source>
</evidence>
<dbReference type="Proteomes" id="UP000261600">
    <property type="component" value="Unplaced"/>
</dbReference>
<evidence type="ECO:0000256" key="5">
    <source>
        <dbReference type="ARBA" id="ARBA00023136"/>
    </source>
</evidence>
<dbReference type="GO" id="GO:0071456">
    <property type="term" value="P:cellular response to hypoxia"/>
    <property type="evidence" value="ECO:0007669"/>
    <property type="project" value="TreeGrafter"/>
</dbReference>
<dbReference type="STRING" id="43700.ENSMALP00000008756"/>
<feature type="transmembrane region" description="Helical" evidence="6">
    <location>
        <begin position="99"/>
        <end position="118"/>
    </location>
</feature>
<evidence type="ECO:0000313" key="7">
    <source>
        <dbReference type="Ensembl" id="ENSMALP00000008756.1"/>
    </source>
</evidence>
<dbReference type="CTD" id="26355"/>
<dbReference type="InterPro" id="IPR009432">
    <property type="entry name" value="DUF1075"/>
</dbReference>
<protein>
    <recommendedName>
        <fullName evidence="9">Family with sequence similarity 162 member A</fullName>
    </recommendedName>
</protein>
<dbReference type="GO" id="GO:0016020">
    <property type="term" value="C:membrane"/>
    <property type="evidence" value="ECO:0007669"/>
    <property type="project" value="UniProtKB-SubCell"/>
</dbReference>
<comment type="similarity">
    <text evidence="2">Belongs to the UPF0389 family.</text>
</comment>
<reference evidence="7" key="2">
    <citation type="submission" date="2025-09" db="UniProtKB">
        <authorList>
            <consortium name="Ensembl"/>
        </authorList>
    </citation>
    <scope>IDENTIFICATION</scope>
</reference>